<dbReference type="AlphaFoldDB" id="A0A2U9PD41"/>
<feature type="region of interest" description="Disordered" evidence="2">
    <location>
        <begin position="44"/>
        <end position="65"/>
    </location>
</feature>
<dbReference type="RefSeq" id="WP_110634114.1">
    <property type="nucleotide sequence ID" value="NZ_CP029788.1"/>
</dbReference>
<dbReference type="PANTHER" id="PTHR46268">
    <property type="entry name" value="STRESS RESPONSE PROTEIN NHAX"/>
    <property type="match status" value="1"/>
</dbReference>
<evidence type="ECO:0000259" key="3">
    <source>
        <dbReference type="Pfam" id="PF00582"/>
    </source>
</evidence>
<dbReference type="EMBL" id="CP029788">
    <property type="protein sequence ID" value="AWT46781.1"/>
    <property type="molecule type" value="Genomic_DNA"/>
</dbReference>
<evidence type="ECO:0000313" key="5">
    <source>
        <dbReference type="Proteomes" id="UP000247634"/>
    </source>
</evidence>
<name>A0A2U9PD41_STRAS</name>
<dbReference type="InterPro" id="IPR014729">
    <property type="entry name" value="Rossmann-like_a/b/a_fold"/>
</dbReference>
<proteinExistence type="inferred from homology"/>
<dbReference type="Gene3D" id="3.40.50.620">
    <property type="entry name" value="HUPs"/>
    <property type="match status" value="2"/>
</dbReference>
<gene>
    <name evidence="4" type="ORF">DMT42_33865</name>
</gene>
<dbReference type="OrthoDB" id="3865341at2"/>
<protein>
    <submittedName>
        <fullName evidence="4">Universal stress protein</fullName>
    </submittedName>
</protein>
<reference evidence="4 5" key="1">
    <citation type="submission" date="2018-06" db="EMBL/GenBank/DDBJ databases">
        <title>The complete genome sequence of a nosiheptide producer Streptomyces actuosus ATCC 25421: deducing the ability of producing a new class III lantibiotics.</title>
        <authorList>
            <person name="Liu W."/>
            <person name="Sun F."/>
            <person name="Hu Y."/>
        </authorList>
    </citation>
    <scope>NUCLEOTIDE SEQUENCE [LARGE SCALE GENOMIC DNA]</scope>
    <source>
        <strain evidence="4 5">ATCC 25421</strain>
    </source>
</reference>
<dbReference type="SUPFAM" id="SSF52402">
    <property type="entry name" value="Adenine nucleotide alpha hydrolases-like"/>
    <property type="match status" value="2"/>
</dbReference>
<evidence type="ECO:0000256" key="2">
    <source>
        <dbReference type="SAM" id="MobiDB-lite"/>
    </source>
</evidence>
<accession>A0A2U9PD41</accession>
<feature type="domain" description="UspA" evidence="3">
    <location>
        <begin position="155"/>
        <end position="288"/>
    </location>
</feature>
<feature type="domain" description="UspA" evidence="3">
    <location>
        <begin position="9"/>
        <end position="145"/>
    </location>
</feature>
<dbReference type="KEGG" id="sact:DMT42_33865"/>
<sequence>MTGSEPVPTVLVGVDDTAHTWHAADWAAGEAALRGGLLRIVHATGTGAPDPRSPREDDDAERAADSAEGLLAHARARILAAYPGLLVDTVLVSGRTAPEALLAAGRDAGLIVVGTRGRGGFTGLLLGSVSLKVAAHADRPVVVVRGDTRHAAGRPVVTGVRDERDEDGVRFALAEAELRGAPVRLLHAWMPRPRSGLAVPQAGSLDDESRAHALVLEHTSRPVAEYPGVQVGTDLLVGSPAAALVEASARAGLVVLPRHPVEGRLGLRLGSVVHAVLHHAGCPVAVVPVR</sequence>
<dbReference type="Proteomes" id="UP000247634">
    <property type="component" value="Chromosome"/>
</dbReference>
<dbReference type="Pfam" id="PF00582">
    <property type="entry name" value="Usp"/>
    <property type="match status" value="2"/>
</dbReference>
<comment type="similarity">
    <text evidence="1">Belongs to the universal stress protein A family.</text>
</comment>
<dbReference type="InterPro" id="IPR006015">
    <property type="entry name" value="Universal_stress_UspA"/>
</dbReference>
<evidence type="ECO:0000256" key="1">
    <source>
        <dbReference type="ARBA" id="ARBA00008791"/>
    </source>
</evidence>
<organism evidence="4 5">
    <name type="scientific">Streptomyces actuosus</name>
    <dbReference type="NCBI Taxonomy" id="1885"/>
    <lineage>
        <taxon>Bacteria</taxon>
        <taxon>Bacillati</taxon>
        <taxon>Actinomycetota</taxon>
        <taxon>Actinomycetes</taxon>
        <taxon>Kitasatosporales</taxon>
        <taxon>Streptomycetaceae</taxon>
        <taxon>Streptomyces</taxon>
    </lineage>
</organism>
<evidence type="ECO:0000313" key="4">
    <source>
        <dbReference type="EMBL" id="AWT46781.1"/>
    </source>
</evidence>
<dbReference type="PRINTS" id="PR01438">
    <property type="entry name" value="UNVRSLSTRESS"/>
</dbReference>
<dbReference type="PANTHER" id="PTHR46268:SF6">
    <property type="entry name" value="UNIVERSAL STRESS PROTEIN UP12"/>
    <property type="match status" value="1"/>
</dbReference>
<keyword evidence="5" id="KW-1185">Reference proteome</keyword>
<dbReference type="InterPro" id="IPR006016">
    <property type="entry name" value="UspA"/>
</dbReference>